<dbReference type="Gene3D" id="3.30.950.30">
    <property type="entry name" value="Schlafen, AAA domain"/>
    <property type="match status" value="1"/>
</dbReference>
<dbReference type="InterPro" id="IPR007421">
    <property type="entry name" value="Schlafen_AlbA_2_dom"/>
</dbReference>
<dbReference type="Gene3D" id="3.30.565.60">
    <property type="match status" value="1"/>
</dbReference>
<dbReference type="PANTHER" id="PTHR30595">
    <property type="entry name" value="GLPR-RELATED TRANSCRIPTIONAL REPRESSOR"/>
    <property type="match status" value="1"/>
</dbReference>
<dbReference type="GO" id="GO:0003678">
    <property type="term" value="F:DNA helicase activity"/>
    <property type="evidence" value="ECO:0007669"/>
    <property type="project" value="UniProtKB-EC"/>
</dbReference>
<name>A0A7W5UHV5_9BACT</name>
<keyword evidence="2" id="KW-0547">Nucleotide-binding</keyword>
<evidence type="ECO:0000313" key="3">
    <source>
        <dbReference type="Proteomes" id="UP000541425"/>
    </source>
</evidence>
<accession>A0A7W5UHV5</accession>
<dbReference type="EMBL" id="JACICA010000001">
    <property type="protein sequence ID" value="MBB3701653.1"/>
    <property type="molecule type" value="Genomic_DNA"/>
</dbReference>
<protein>
    <submittedName>
        <fullName evidence="2">ATP-dependent DNA helicase RecG</fullName>
        <ecNumber evidence="2">3.6.4.12</ecNumber>
    </submittedName>
</protein>
<dbReference type="EC" id="3.6.4.12" evidence="2"/>
<evidence type="ECO:0000259" key="1">
    <source>
        <dbReference type="Pfam" id="PF04326"/>
    </source>
</evidence>
<dbReference type="GO" id="GO:0016787">
    <property type="term" value="F:hydrolase activity"/>
    <property type="evidence" value="ECO:0007669"/>
    <property type="project" value="UniProtKB-KW"/>
</dbReference>
<proteinExistence type="predicted"/>
<dbReference type="AlphaFoldDB" id="A0A7W5UHV5"/>
<dbReference type="Pfam" id="PF04326">
    <property type="entry name" value="SLFN_AlbA_2"/>
    <property type="match status" value="1"/>
</dbReference>
<dbReference type="RefSeq" id="WP_183693506.1">
    <property type="nucleotide sequence ID" value="NZ_JACICA010000001.1"/>
</dbReference>
<organism evidence="2 3">
    <name type="scientific">Alloprevotella rava</name>
    <dbReference type="NCBI Taxonomy" id="671218"/>
    <lineage>
        <taxon>Bacteria</taxon>
        <taxon>Pseudomonadati</taxon>
        <taxon>Bacteroidota</taxon>
        <taxon>Bacteroidia</taxon>
        <taxon>Bacteroidales</taxon>
        <taxon>Prevotellaceae</taxon>
        <taxon>Alloprevotella</taxon>
    </lineage>
</organism>
<keyword evidence="2" id="KW-0378">Hydrolase</keyword>
<evidence type="ECO:0000313" key="2">
    <source>
        <dbReference type="EMBL" id="MBB3701653.1"/>
    </source>
</evidence>
<dbReference type="InterPro" id="IPR038461">
    <property type="entry name" value="Schlafen_AlbA_2_dom_sf"/>
</dbReference>
<comment type="caution">
    <text evidence="2">The sequence shown here is derived from an EMBL/GenBank/DDBJ whole genome shotgun (WGS) entry which is preliminary data.</text>
</comment>
<dbReference type="PANTHER" id="PTHR30595:SF6">
    <property type="entry name" value="SCHLAFEN ALBA-2 DOMAIN-CONTAINING PROTEIN"/>
    <property type="match status" value="1"/>
</dbReference>
<keyword evidence="2" id="KW-0347">Helicase</keyword>
<dbReference type="Pfam" id="PF13749">
    <property type="entry name" value="HATPase_c_4"/>
    <property type="match status" value="1"/>
</dbReference>
<feature type="domain" description="Schlafen AlbA-2" evidence="1">
    <location>
        <begin position="16"/>
        <end position="131"/>
    </location>
</feature>
<gene>
    <name evidence="2" type="ORF">FHS60_000095</name>
</gene>
<keyword evidence="2" id="KW-0067">ATP-binding</keyword>
<dbReference type="Proteomes" id="UP000541425">
    <property type="component" value="Unassembled WGS sequence"/>
</dbReference>
<sequence>MMGNLKKIEELQVKPEGQTFDRKSAKIDAKSLAVILVAMANADGGDIAVGIEDDGKVTGIDGMEQHINELLRAPFDFCVPSIDVEIERLACIDVDGRSNHILLMHVHQSMKLHANQADDAFYRVGDKSKKLSFEQRMQLLYAKGGRYYEDEPVYNATIEDIDLAKVNDYIKVLGYSKDAITFLRENKEFVTNRDGVEKVSGAAILLFGKNTQQFFPRSYVRFIRYQGTEAKVGTEMNVVKDVIFEGTVLEIINKVIAYVQTQIKEYTFLGSKGLFVTIPEYPKYCWQELIVNAVAHRDYSIYGTDIQVKLFDDHFTVESPGFLPGLVRTYNIRHIHFSRNPKIAAYLRDYKIVKEFGEGVDRMYREMQEAGQPEPKYIQDDFILKATLRAKTVVEDNVPHSVPHNVLHQPSLEEVILAAIKNNDKVTRKEIAASQHISVKTVQRQLEKMRDKVKYEGSGDRGHWVILSNDKTD</sequence>
<reference evidence="2 3" key="1">
    <citation type="submission" date="2020-08" db="EMBL/GenBank/DDBJ databases">
        <title>Genomic Encyclopedia of Type Strains, Phase IV (KMG-IV): sequencing the most valuable type-strain genomes for metagenomic binning, comparative biology and taxonomic classification.</title>
        <authorList>
            <person name="Goeker M."/>
        </authorList>
    </citation>
    <scope>NUCLEOTIDE SEQUENCE [LARGE SCALE GENOMIC DNA]</scope>
    <source>
        <strain evidence="2 3">DSM 22548</strain>
    </source>
</reference>
<dbReference type="InterPro" id="IPR038475">
    <property type="entry name" value="RecG_C_sf"/>
</dbReference>